<dbReference type="Gene3D" id="3.40.50.2300">
    <property type="match status" value="1"/>
</dbReference>
<accession>A0A8J7U405</accession>
<dbReference type="PANTHER" id="PTHR43081:SF1">
    <property type="entry name" value="ADENYLATE CYCLASE, TERMINAL-DIFFERENTIATION SPECIFIC"/>
    <property type="match status" value="1"/>
</dbReference>
<dbReference type="InterPro" id="IPR011006">
    <property type="entry name" value="CheY-like_superfamily"/>
</dbReference>
<dbReference type="SUPFAM" id="SSF55073">
    <property type="entry name" value="Nucleotide cyclase"/>
    <property type="match status" value="1"/>
</dbReference>
<keyword evidence="1" id="KW-0597">Phosphoprotein</keyword>
<dbReference type="PROSITE" id="PS50125">
    <property type="entry name" value="GUANYLATE_CYCLASE_2"/>
    <property type="match status" value="1"/>
</dbReference>
<sequence length="364" mass="41243">MPSKILFVDDEVNTEELIRQAFRHPVRNGEYLLFFALNGLEALEVIEREPDLDLMITDINMPKMDGLTLIQKAREIRPWMKSIITSAYGDMRNIRTAMNIGAFDFLTKPLQIKDLQITIQKTLDHVNQLKKTAKAIRENNILKMYVNENVLHMMTKPHFQNQLMVNESIQGTVIFIDICGFTAMSEKQPPDEVVQLLNRYFDTIVNEIIRHDGYVDKFIGDAVMAVFRGGAHLTRAIQTGLAVKDRLGNENPLLGNRTPAQVSIGINSGNMISGNIGSESLQRLDFTVIGDVVNTASRYEAEAQPDQIIVGHDIMEQIKDQFACERIGEVTLKNKEKRRILYNVLGEHTSPSETPTQRVAEPHE</sequence>
<evidence type="ECO:0000256" key="3">
    <source>
        <dbReference type="SAM" id="MobiDB-lite"/>
    </source>
</evidence>
<feature type="coiled-coil region" evidence="2">
    <location>
        <begin position="112"/>
        <end position="139"/>
    </location>
</feature>
<dbReference type="Gene3D" id="3.30.70.1230">
    <property type="entry name" value="Nucleotide cyclase"/>
    <property type="match status" value="1"/>
</dbReference>
<dbReference type="CDD" id="cd07302">
    <property type="entry name" value="CHD"/>
    <property type="match status" value="1"/>
</dbReference>
<feature type="region of interest" description="Disordered" evidence="3">
    <location>
        <begin position="345"/>
        <end position="364"/>
    </location>
</feature>
<dbReference type="RefSeq" id="WP_207860098.1">
    <property type="nucleotide sequence ID" value="NZ_JAFREP010000015.1"/>
</dbReference>
<keyword evidence="7" id="KW-1185">Reference proteome</keyword>
<dbReference type="Proteomes" id="UP000664417">
    <property type="component" value="Unassembled WGS sequence"/>
</dbReference>
<gene>
    <name evidence="6" type="ORF">J3U88_16850</name>
</gene>
<evidence type="ECO:0000256" key="2">
    <source>
        <dbReference type="SAM" id="Coils"/>
    </source>
</evidence>
<comment type="caution">
    <text evidence="6">The sequence shown here is derived from an EMBL/GenBank/DDBJ whole genome shotgun (WGS) entry which is preliminary data.</text>
</comment>
<dbReference type="CDD" id="cd17536">
    <property type="entry name" value="REC_YesN-like"/>
    <property type="match status" value="1"/>
</dbReference>
<dbReference type="InterPro" id="IPR001054">
    <property type="entry name" value="A/G_cyclase"/>
</dbReference>
<evidence type="ECO:0000313" key="7">
    <source>
        <dbReference type="Proteomes" id="UP000664417"/>
    </source>
</evidence>
<dbReference type="GO" id="GO:0009190">
    <property type="term" value="P:cyclic nucleotide biosynthetic process"/>
    <property type="evidence" value="ECO:0007669"/>
    <property type="project" value="InterPro"/>
</dbReference>
<dbReference type="SUPFAM" id="SSF52172">
    <property type="entry name" value="CheY-like"/>
    <property type="match status" value="1"/>
</dbReference>
<dbReference type="Pfam" id="PF00072">
    <property type="entry name" value="Response_reg"/>
    <property type="match status" value="1"/>
</dbReference>
<dbReference type="Pfam" id="PF00211">
    <property type="entry name" value="Guanylate_cyc"/>
    <property type="match status" value="1"/>
</dbReference>
<dbReference type="EMBL" id="JAFREP010000015">
    <property type="protein sequence ID" value="MBO1320147.1"/>
    <property type="molecule type" value="Genomic_DNA"/>
</dbReference>
<keyword evidence="2" id="KW-0175">Coiled coil</keyword>
<dbReference type="GO" id="GO:0004016">
    <property type="term" value="F:adenylate cyclase activity"/>
    <property type="evidence" value="ECO:0007669"/>
    <property type="project" value="UniProtKB-ARBA"/>
</dbReference>
<evidence type="ECO:0000256" key="1">
    <source>
        <dbReference type="PROSITE-ProRule" id="PRU00169"/>
    </source>
</evidence>
<dbReference type="PROSITE" id="PS50110">
    <property type="entry name" value="RESPONSE_REGULATORY"/>
    <property type="match status" value="1"/>
</dbReference>
<protein>
    <submittedName>
        <fullName evidence="6">Response regulator</fullName>
    </submittedName>
</protein>
<dbReference type="InterPro" id="IPR050697">
    <property type="entry name" value="Adenylyl/Guanylyl_Cyclase_3/4"/>
</dbReference>
<evidence type="ECO:0000313" key="6">
    <source>
        <dbReference type="EMBL" id="MBO1320147.1"/>
    </source>
</evidence>
<dbReference type="SMART" id="SM00448">
    <property type="entry name" value="REC"/>
    <property type="match status" value="1"/>
</dbReference>
<name>A0A8J7U405_9BACT</name>
<proteinExistence type="predicted"/>
<dbReference type="AlphaFoldDB" id="A0A8J7U405"/>
<dbReference type="PANTHER" id="PTHR43081">
    <property type="entry name" value="ADENYLATE CYCLASE, TERMINAL-DIFFERENTIATION SPECIFIC-RELATED"/>
    <property type="match status" value="1"/>
</dbReference>
<evidence type="ECO:0000259" key="5">
    <source>
        <dbReference type="PROSITE" id="PS50125"/>
    </source>
</evidence>
<dbReference type="SMART" id="SM00044">
    <property type="entry name" value="CYCc"/>
    <property type="match status" value="1"/>
</dbReference>
<evidence type="ECO:0000259" key="4">
    <source>
        <dbReference type="PROSITE" id="PS50110"/>
    </source>
</evidence>
<dbReference type="InterPro" id="IPR001789">
    <property type="entry name" value="Sig_transdc_resp-reg_receiver"/>
</dbReference>
<feature type="modified residue" description="4-aspartylphosphate" evidence="1">
    <location>
        <position position="58"/>
    </location>
</feature>
<reference evidence="6" key="1">
    <citation type="submission" date="2021-03" db="EMBL/GenBank/DDBJ databases">
        <authorList>
            <person name="Wang G."/>
        </authorList>
    </citation>
    <scope>NUCLEOTIDE SEQUENCE</scope>
    <source>
        <strain evidence="6">KCTC 12899</strain>
    </source>
</reference>
<organism evidence="6 7">
    <name type="scientific">Acanthopleuribacter pedis</name>
    <dbReference type="NCBI Taxonomy" id="442870"/>
    <lineage>
        <taxon>Bacteria</taxon>
        <taxon>Pseudomonadati</taxon>
        <taxon>Acidobacteriota</taxon>
        <taxon>Holophagae</taxon>
        <taxon>Acanthopleuribacterales</taxon>
        <taxon>Acanthopleuribacteraceae</taxon>
        <taxon>Acanthopleuribacter</taxon>
    </lineage>
</organism>
<feature type="domain" description="Response regulatory" evidence="4">
    <location>
        <begin position="4"/>
        <end position="123"/>
    </location>
</feature>
<dbReference type="InterPro" id="IPR029787">
    <property type="entry name" value="Nucleotide_cyclase"/>
</dbReference>
<dbReference type="GO" id="GO:0000160">
    <property type="term" value="P:phosphorelay signal transduction system"/>
    <property type="evidence" value="ECO:0007669"/>
    <property type="project" value="InterPro"/>
</dbReference>
<feature type="domain" description="Guanylate cyclase" evidence="5">
    <location>
        <begin position="172"/>
        <end position="300"/>
    </location>
</feature>